<evidence type="ECO:0000313" key="12">
    <source>
        <dbReference type="Proteomes" id="UP000507470"/>
    </source>
</evidence>
<keyword evidence="6 9" id="KW-0175">Coiled coil</keyword>
<reference evidence="11 12" key="1">
    <citation type="submission" date="2020-06" db="EMBL/GenBank/DDBJ databases">
        <authorList>
            <person name="Li R."/>
            <person name="Bekaert M."/>
        </authorList>
    </citation>
    <scope>NUCLEOTIDE SEQUENCE [LARGE SCALE GENOMIC DNA]</scope>
    <source>
        <strain evidence="12">wild</strain>
    </source>
</reference>
<feature type="domain" description="Kinetochore protein Nuf2 N-terminal" evidence="10">
    <location>
        <begin position="22"/>
        <end position="127"/>
    </location>
</feature>
<evidence type="ECO:0000256" key="5">
    <source>
        <dbReference type="ARBA" id="ARBA00022776"/>
    </source>
</evidence>
<dbReference type="Proteomes" id="UP000507470">
    <property type="component" value="Unassembled WGS sequence"/>
</dbReference>
<keyword evidence="5" id="KW-0498">Mitosis</keyword>
<evidence type="ECO:0000256" key="4">
    <source>
        <dbReference type="ARBA" id="ARBA00022618"/>
    </source>
</evidence>
<comment type="similarity">
    <text evidence="2">Belongs to the NUF2 family.</text>
</comment>
<accession>A0A6J8B5V2</accession>
<gene>
    <name evidence="11" type="ORF">MCOR_15088</name>
</gene>
<name>A0A6J8B5V2_MYTCO</name>
<dbReference type="InterPro" id="IPR038275">
    <property type="entry name" value="Nuf2_N_sf"/>
</dbReference>
<evidence type="ECO:0000256" key="6">
    <source>
        <dbReference type="ARBA" id="ARBA00023054"/>
    </source>
</evidence>
<evidence type="ECO:0000256" key="8">
    <source>
        <dbReference type="ARBA" id="ARBA00023328"/>
    </source>
</evidence>
<evidence type="ECO:0000313" key="11">
    <source>
        <dbReference type="EMBL" id="CAC5378966.1"/>
    </source>
</evidence>
<dbReference type="AlphaFoldDB" id="A0A6J8B5V2"/>
<dbReference type="GO" id="GO:0031262">
    <property type="term" value="C:Ndc80 complex"/>
    <property type="evidence" value="ECO:0007669"/>
    <property type="project" value="InterPro"/>
</dbReference>
<dbReference type="GO" id="GO:0051301">
    <property type="term" value="P:cell division"/>
    <property type="evidence" value="ECO:0007669"/>
    <property type="project" value="UniProtKB-KW"/>
</dbReference>
<keyword evidence="12" id="KW-1185">Reference proteome</keyword>
<evidence type="ECO:0000256" key="2">
    <source>
        <dbReference type="ARBA" id="ARBA00005498"/>
    </source>
</evidence>
<protein>
    <submittedName>
        <fullName evidence="11">NUF2</fullName>
    </submittedName>
</protein>
<keyword evidence="4" id="KW-0132">Cell division</keyword>
<evidence type="ECO:0000259" key="10">
    <source>
        <dbReference type="Pfam" id="PF03800"/>
    </source>
</evidence>
<dbReference type="Pfam" id="PF03800">
    <property type="entry name" value="Nuf2"/>
    <property type="match status" value="1"/>
</dbReference>
<keyword evidence="3" id="KW-0158">Chromosome</keyword>
<keyword evidence="7" id="KW-0131">Cell cycle</keyword>
<keyword evidence="8" id="KW-0137">Centromere</keyword>
<organism evidence="11 12">
    <name type="scientific">Mytilus coruscus</name>
    <name type="common">Sea mussel</name>
    <dbReference type="NCBI Taxonomy" id="42192"/>
    <lineage>
        <taxon>Eukaryota</taxon>
        <taxon>Metazoa</taxon>
        <taxon>Spiralia</taxon>
        <taxon>Lophotrochozoa</taxon>
        <taxon>Mollusca</taxon>
        <taxon>Bivalvia</taxon>
        <taxon>Autobranchia</taxon>
        <taxon>Pteriomorphia</taxon>
        <taxon>Mytilida</taxon>
        <taxon>Mytiloidea</taxon>
        <taxon>Mytilidae</taxon>
        <taxon>Mytilinae</taxon>
        <taxon>Mytilus</taxon>
    </lineage>
</organism>
<dbReference type="OrthoDB" id="8194677at2759"/>
<proteinExistence type="inferred from homology"/>
<feature type="coiled-coil region" evidence="9">
    <location>
        <begin position="337"/>
        <end position="396"/>
    </location>
</feature>
<dbReference type="InterPro" id="IPR005549">
    <property type="entry name" value="Kinetochore_Nuf2_N"/>
</dbReference>
<comment type="subcellular location">
    <subcellularLocation>
        <location evidence="1">Chromosome</location>
        <location evidence="1">Centromere</location>
    </subcellularLocation>
</comment>
<evidence type="ECO:0000256" key="9">
    <source>
        <dbReference type="SAM" id="Coils"/>
    </source>
</evidence>
<sequence>MGYIPYMVTYNVHVPEEYIHDNPNRWAKLYPQILEALTGVPYESMLQNSLNYASFEYPELSEESIPAFVLSLALSRVLGSCGIKNFSIADIHEPKTARLRRVCSAVVNFILFKGQQCDVYRNLREETESSVKEFEHVVKMNDELKMKINAIKSVRAEQEPEIIRVQQDIQARTVTMNEMDKVKNEKLKGISEIKEAVAEKQANTEKIRVMTLKTKEEMDRLSQKIVQSPERVREGQENMKQQLVNMKCGMDKKWESLEEMRQRLETVIQGTTTVDKMLKLLTDLKNDKDKESEISNEINHIVEKSQEQRITLTHLRATKDQLQQIMNGKLEKRDKLALQHQNKQQSLTEAVNSLQQQKEFFRQRFDTDEAQKSGIRKQEQQIIDSINEEYRKFERKKEIIMSLYHQILERIDNNHKELGSGWEALCEVMHKVIKQLDN</sequence>
<dbReference type="Gene3D" id="1.10.418.60">
    <property type="entry name" value="Ncd80 complex, Nuf2 subunit"/>
    <property type="match status" value="1"/>
</dbReference>
<dbReference type="EMBL" id="CACVKT020002618">
    <property type="protein sequence ID" value="CAC5378966.1"/>
    <property type="molecule type" value="Genomic_DNA"/>
</dbReference>
<evidence type="ECO:0000256" key="7">
    <source>
        <dbReference type="ARBA" id="ARBA00023306"/>
    </source>
</evidence>
<evidence type="ECO:0000256" key="3">
    <source>
        <dbReference type="ARBA" id="ARBA00022454"/>
    </source>
</evidence>
<evidence type="ECO:0000256" key="1">
    <source>
        <dbReference type="ARBA" id="ARBA00004584"/>
    </source>
</evidence>